<sequence>MTTQLSVTASDAANRSGRVAQVIAALPVSLHPAADSGERDTADLVAIDGAAGWPTEAAQAIDGGARGVLVVRPVPADVQSLLEISSARNVPVVIDAMWTYNPAVQNSASAFAAVFDDRMLLEARTYAATGSDWDRVLLDQLSLIRAAVAPVRRFRFVRTSEHGYAALAEFGNGARASLTAVRTDSVPESASLRCVKAQHVVELGVPAPETAIPGRVHVSGPDGSNLLETKWETAHRAAWRHLHGLATSGLTSSDLADFSDDVALLAG</sequence>
<gene>
    <name evidence="1" type="ORF">ACFFGH_10030</name>
</gene>
<organism evidence="1 2">
    <name type="scientific">Lysobacter korlensis</name>
    <dbReference type="NCBI Taxonomy" id="553636"/>
    <lineage>
        <taxon>Bacteria</taxon>
        <taxon>Pseudomonadati</taxon>
        <taxon>Pseudomonadota</taxon>
        <taxon>Gammaproteobacteria</taxon>
        <taxon>Lysobacterales</taxon>
        <taxon>Lysobacteraceae</taxon>
        <taxon>Lysobacter</taxon>
    </lineage>
</organism>
<accession>A0ABV6RP56</accession>
<protein>
    <recommendedName>
        <fullName evidence="3">ABC transporter substrate-binding protein</fullName>
    </recommendedName>
</protein>
<evidence type="ECO:0000313" key="1">
    <source>
        <dbReference type="EMBL" id="MFC0678177.1"/>
    </source>
</evidence>
<reference evidence="1 2" key="1">
    <citation type="submission" date="2024-09" db="EMBL/GenBank/DDBJ databases">
        <authorList>
            <person name="Sun Q."/>
            <person name="Mori K."/>
        </authorList>
    </citation>
    <scope>NUCLEOTIDE SEQUENCE [LARGE SCALE GENOMIC DNA]</scope>
    <source>
        <strain evidence="1 2">KCTC 23076</strain>
    </source>
</reference>
<keyword evidence="2" id="KW-1185">Reference proteome</keyword>
<comment type="caution">
    <text evidence="1">The sequence shown here is derived from an EMBL/GenBank/DDBJ whole genome shotgun (WGS) entry which is preliminary data.</text>
</comment>
<proteinExistence type="predicted"/>
<dbReference type="RefSeq" id="WP_386667796.1">
    <property type="nucleotide sequence ID" value="NZ_JBHLTG010000002.1"/>
</dbReference>
<dbReference type="EMBL" id="JBHLTG010000002">
    <property type="protein sequence ID" value="MFC0678177.1"/>
    <property type="molecule type" value="Genomic_DNA"/>
</dbReference>
<evidence type="ECO:0000313" key="2">
    <source>
        <dbReference type="Proteomes" id="UP001589896"/>
    </source>
</evidence>
<dbReference type="Proteomes" id="UP001589896">
    <property type="component" value="Unassembled WGS sequence"/>
</dbReference>
<evidence type="ECO:0008006" key="3">
    <source>
        <dbReference type="Google" id="ProtNLM"/>
    </source>
</evidence>
<name>A0ABV6RP56_9GAMM</name>